<reference evidence="2" key="1">
    <citation type="submission" date="2023-05" db="EMBL/GenBank/DDBJ databases">
        <title>[olsenella] sp. nov., isolated from a pig farm feces dump.</title>
        <authorList>
            <person name="Chang Y.-H."/>
        </authorList>
    </citation>
    <scope>NUCLEOTIDE SEQUENCE</scope>
    <source>
        <strain evidence="2">YH-ols2217</strain>
    </source>
</reference>
<accession>A0ABT6ZL87</accession>
<feature type="transmembrane region" description="Helical" evidence="1">
    <location>
        <begin position="33"/>
        <end position="52"/>
    </location>
</feature>
<evidence type="ECO:0000313" key="2">
    <source>
        <dbReference type="EMBL" id="MDJ1129815.1"/>
    </source>
</evidence>
<feature type="transmembrane region" description="Helical" evidence="1">
    <location>
        <begin position="72"/>
        <end position="94"/>
    </location>
</feature>
<keyword evidence="1" id="KW-0472">Membrane</keyword>
<keyword evidence="1" id="KW-0812">Transmembrane</keyword>
<gene>
    <name evidence="2" type="ORF">QJ043_06970</name>
</gene>
<dbReference type="RefSeq" id="WP_283712936.1">
    <property type="nucleotide sequence ID" value="NZ_JASJEW010000002.1"/>
</dbReference>
<proteinExistence type="predicted"/>
<comment type="caution">
    <text evidence="2">The sequence shown here is derived from an EMBL/GenBank/DDBJ whole genome shotgun (WGS) entry which is preliminary data.</text>
</comment>
<evidence type="ECO:0000256" key="1">
    <source>
        <dbReference type="SAM" id="Phobius"/>
    </source>
</evidence>
<keyword evidence="1" id="KW-1133">Transmembrane helix</keyword>
<name>A0ABT6ZL87_9ACTN</name>
<sequence>MARAYSRDGDPIVLDVRHSPDLADAMRVHTCPYPLAAAVLVGVVCAMLAVLVPLCFRAEGPLWGLVGSWVPVLVRACWYAAACCGVVCVGYAVARAFTPFRCQIRSAVIYGLIDAGAVRRVSSPRALRLRVKMERRHRRARVYIRIERPELQPGTVERALAALGPAIPGDPAVSVDRVAPKGRFGSRYRHVLVLDWGAKDNVGA</sequence>
<organism evidence="2 3">
    <name type="scientific">Kribbibacterium absianum</name>
    <dbReference type="NCBI Taxonomy" id="3044210"/>
    <lineage>
        <taxon>Bacteria</taxon>
        <taxon>Bacillati</taxon>
        <taxon>Actinomycetota</taxon>
        <taxon>Coriobacteriia</taxon>
        <taxon>Coriobacteriales</taxon>
        <taxon>Kribbibacteriaceae</taxon>
        <taxon>Kribbibacterium</taxon>
    </lineage>
</organism>
<keyword evidence="3" id="KW-1185">Reference proteome</keyword>
<dbReference type="EMBL" id="JASJEX010000003">
    <property type="protein sequence ID" value="MDJ1129815.1"/>
    <property type="molecule type" value="Genomic_DNA"/>
</dbReference>
<dbReference type="Proteomes" id="UP001431693">
    <property type="component" value="Unassembled WGS sequence"/>
</dbReference>
<protein>
    <submittedName>
        <fullName evidence="2">Uncharacterized protein</fullName>
    </submittedName>
</protein>
<evidence type="ECO:0000313" key="3">
    <source>
        <dbReference type="Proteomes" id="UP001431693"/>
    </source>
</evidence>